<dbReference type="Proteomes" id="UP001497525">
    <property type="component" value="Unassembled WGS sequence"/>
</dbReference>
<evidence type="ECO:0000313" key="5">
    <source>
        <dbReference type="EMBL" id="CAL5132587.1"/>
    </source>
</evidence>
<organism evidence="5 6">
    <name type="scientific">Calicophoron daubneyi</name>
    <name type="common">Rumen fluke</name>
    <name type="synonym">Paramphistomum daubneyi</name>
    <dbReference type="NCBI Taxonomy" id="300641"/>
    <lineage>
        <taxon>Eukaryota</taxon>
        <taxon>Metazoa</taxon>
        <taxon>Spiralia</taxon>
        <taxon>Lophotrochozoa</taxon>
        <taxon>Platyhelminthes</taxon>
        <taxon>Trematoda</taxon>
        <taxon>Digenea</taxon>
        <taxon>Plagiorchiida</taxon>
        <taxon>Pronocephalata</taxon>
        <taxon>Paramphistomoidea</taxon>
        <taxon>Paramphistomidae</taxon>
        <taxon>Calicophoron</taxon>
    </lineage>
</organism>
<dbReference type="GO" id="GO:0060271">
    <property type="term" value="P:cilium assembly"/>
    <property type="evidence" value="ECO:0007669"/>
    <property type="project" value="InterPro"/>
</dbReference>
<sequence length="556" mass="63096">MHYRFILENTEWNDVKKEKDKNIQPRGLNCPLPSYFTCVNENRVCSLFCGGRGCKYCNPLSHFGASGMCIDGLYSSWITRNILAISRPSSRIIQKFDIIGQFKRHGIKSLINMQQLGEHANCGDGVKESGFSYDPSEFMKNGIYFYNFSWYDFSVGSLGSIMDAVIVIQFALLQGKVAIHCHAGLGRTGVIIACYLIFNNRMSASEAINYVRHKRPGSVQTEIQVCTVMDFEKFISPYRMVFCTSELTFSLETFLLHQRALLHGRECKILKNIPKILFVCFRKLFLLTKEEKSTTGNIKSGHLTTTCGSSGDRSTRFDRSFLGDNVIEVAPRLDEMKNDGDSFNENSLPERTETVHSSTESSSISINLLLSVRPAVRNVVLALLTERYSEDLDMEVDRWKKRFNTEPGTWNEFTEKVDDPLVISKLAFDWLQCLKYPILRTEDLQRLSDNYSDNILETLELFPIPVACTLTFLARFLVSLRPLPADVESLLISRFLDVLTQSRVAYPPHIRTHSSQDSGSLCTILLELREIGITLITDLLNHVAARIIGRDFGGRI</sequence>
<evidence type="ECO:0000256" key="1">
    <source>
        <dbReference type="ARBA" id="ARBA00022801"/>
    </source>
</evidence>
<accession>A0AAV2T8N5</accession>
<dbReference type="InterPro" id="IPR016130">
    <property type="entry name" value="Tyr_Pase_AS"/>
</dbReference>
<keyword evidence="2" id="KW-0904">Protein phosphatase</keyword>
<proteinExistence type="predicted"/>
<reference evidence="5" key="1">
    <citation type="submission" date="2024-06" db="EMBL/GenBank/DDBJ databases">
        <authorList>
            <person name="Liu X."/>
            <person name="Lenzi L."/>
            <person name="Haldenby T S."/>
            <person name="Uol C."/>
        </authorList>
    </citation>
    <scope>NUCLEOTIDE SEQUENCE</scope>
</reference>
<dbReference type="PANTHER" id="PTHR23339">
    <property type="entry name" value="TYROSINE SPECIFIC PROTEIN PHOSPHATASE AND DUAL SPECIFICITY PROTEIN PHOSPHATASE"/>
    <property type="match status" value="1"/>
</dbReference>
<dbReference type="SUPFAM" id="SSF52799">
    <property type="entry name" value="(Phosphotyrosine protein) phosphatases II"/>
    <property type="match status" value="1"/>
</dbReference>
<dbReference type="InterPro" id="IPR003595">
    <property type="entry name" value="Tyr_Pase_cat"/>
</dbReference>
<dbReference type="InterPro" id="IPR000340">
    <property type="entry name" value="Dual-sp_phosphatase_cat-dom"/>
</dbReference>
<dbReference type="InterPro" id="IPR020422">
    <property type="entry name" value="TYR_PHOSPHATASE_DUAL_dom"/>
</dbReference>
<protein>
    <recommendedName>
        <fullName evidence="7">Protein tyrosine phosphatase domain-containing protein 1</fullName>
    </recommendedName>
</protein>
<comment type="caution">
    <text evidence="5">The sequence shown here is derived from an EMBL/GenBank/DDBJ whole genome shotgun (WGS) entry which is preliminary data.</text>
</comment>
<dbReference type="GO" id="GO:0004725">
    <property type="term" value="F:protein tyrosine phosphatase activity"/>
    <property type="evidence" value="ECO:0007669"/>
    <property type="project" value="InterPro"/>
</dbReference>
<dbReference type="CDD" id="cd14506">
    <property type="entry name" value="PTP_PTPDC1"/>
    <property type="match status" value="1"/>
</dbReference>
<dbReference type="Gene3D" id="3.90.190.10">
    <property type="entry name" value="Protein tyrosine phosphatase superfamily"/>
    <property type="match status" value="1"/>
</dbReference>
<dbReference type="InterPro" id="IPR049573">
    <property type="entry name" value="PTPDC1_PTP"/>
</dbReference>
<dbReference type="PROSITE" id="PS50056">
    <property type="entry name" value="TYR_PHOSPHATASE_2"/>
    <property type="match status" value="1"/>
</dbReference>
<dbReference type="PROSITE" id="PS00383">
    <property type="entry name" value="TYR_PHOSPHATASE_1"/>
    <property type="match status" value="1"/>
</dbReference>
<name>A0AAV2T8N5_CALDB</name>
<dbReference type="SMART" id="SM00195">
    <property type="entry name" value="DSPc"/>
    <property type="match status" value="1"/>
</dbReference>
<dbReference type="InterPro" id="IPR050561">
    <property type="entry name" value="PTP"/>
</dbReference>
<keyword evidence="1" id="KW-0378">Hydrolase</keyword>
<gene>
    <name evidence="5" type="ORF">CDAUBV1_LOCUS5440</name>
</gene>
<evidence type="ECO:0000256" key="2">
    <source>
        <dbReference type="ARBA" id="ARBA00022912"/>
    </source>
</evidence>
<evidence type="ECO:0008006" key="7">
    <source>
        <dbReference type="Google" id="ProtNLM"/>
    </source>
</evidence>
<dbReference type="AlphaFoldDB" id="A0AAV2T8N5"/>
<dbReference type="FunFam" id="3.90.190.10:FF:000157">
    <property type="entry name" value="Protein-tyrosine phosphatase"/>
    <property type="match status" value="1"/>
</dbReference>
<dbReference type="SMART" id="SM00404">
    <property type="entry name" value="PTPc_motif"/>
    <property type="match status" value="1"/>
</dbReference>
<feature type="domain" description="Tyrosine-protein phosphatase" evidence="3">
    <location>
        <begin position="74"/>
        <end position="244"/>
    </location>
</feature>
<dbReference type="InterPro" id="IPR000387">
    <property type="entry name" value="Tyr_Pase_dom"/>
</dbReference>
<evidence type="ECO:0000259" key="3">
    <source>
        <dbReference type="PROSITE" id="PS50054"/>
    </source>
</evidence>
<dbReference type="PROSITE" id="PS50054">
    <property type="entry name" value="TYR_PHOSPHATASE_DUAL"/>
    <property type="match status" value="1"/>
</dbReference>
<evidence type="ECO:0000259" key="4">
    <source>
        <dbReference type="PROSITE" id="PS50056"/>
    </source>
</evidence>
<evidence type="ECO:0000313" key="6">
    <source>
        <dbReference type="Proteomes" id="UP001497525"/>
    </source>
</evidence>
<dbReference type="EMBL" id="CAXLJL010000134">
    <property type="protein sequence ID" value="CAL5132587.1"/>
    <property type="molecule type" value="Genomic_DNA"/>
</dbReference>
<dbReference type="InterPro" id="IPR029021">
    <property type="entry name" value="Prot-tyrosine_phosphatase-like"/>
</dbReference>
<dbReference type="Pfam" id="PF00782">
    <property type="entry name" value="DSPc"/>
    <property type="match status" value="1"/>
</dbReference>
<feature type="domain" description="Tyrosine specific protein phosphatases" evidence="4">
    <location>
        <begin position="175"/>
        <end position="226"/>
    </location>
</feature>